<protein>
    <recommendedName>
        <fullName evidence="4">Protein required for attachment to host cells</fullName>
    </recommendedName>
</protein>
<name>A0A918UY90_9CAUL</name>
<keyword evidence="3" id="KW-1185">Reference proteome</keyword>
<dbReference type="AlphaFoldDB" id="A0A918UY90"/>
<gene>
    <name evidence="2" type="ORF">GCM10011273_33050</name>
</gene>
<comment type="caution">
    <text evidence="2">The sequence shown here is derived from an EMBL/GenBank/DDBJ whole genome shotgun (WGS) entry which is preliminary data.</text>
</comment>
<feature type="region of interest" description="Disordered" evidence="1">
    <location>
        <begin position="30"/>
        <end position="52"/>
    </location>
</feature>
<accession>A0A918UY90</accession>
<sequence length="174" mass="18982">MPDFQPAARKATVSWVLAASGKSATIYCRETDSSEVPTTAQPNRPSTIEPRKSLKAVDGLSWQAQDADKVYDVDPDKLGRVFQSNSSQRSMSEPHIDARQEVKLDLMKTAADAINAAYLSGRFERLTVIAPAKLLGELRKLFSKGVLSAIEAEIPKDLTAESKPQLAAHLEMLA</sequence>
<evidence type="ECO:0000313" key="3">
    <source>
        <dbReference type="Proteomes" id="UP000662572"/>
    </source>
</evidence>
<proteinExistence type="predicted"/>
<organism evidence="2 3">
    <name type="scientific">Asticcacaulis endophyticus</name>
    <dbReference type="NCBI Taxonomy" id="1395890"/>
    <lineage>
        <taxon>Bacteria</taxon>
        <taxon>Pseudomonadati</taxon>
        <taxon>Pseudomonadota</taxon>
        <taxon>Alphaproteobacteria</taxon>
        <taxon>Caulobacterales</taxon>
        <taxon>Caulobacteraceae</taxon>
        <taxon>Asticcacaulis</taxon>
    </lineage>
</organism>
<dbReference type="EMBL" id="BMZB01000006">
    <property type="protein sequence ID" value="GGZ43606.1"/>
    <property type="molecule type" value="Genomic_DNA"/>
</dbReference>
<reference evidence="2" key="1">
    <citation type="journal article" date="2014" name="Int. J. Syst. Evol. Microbiol.">
        <title>Complete genome sequence of Corynebacterium casei LMG S-19264T (=DSM 44701T), isolated from a smear-ripened cheese.</title>
        <authorList>
            <consortium name="US DOE Joint Genome Institute (JGI-PGF)"/>
            <person name="Walter F."/>
            <person name="Albersmeier A."/>
            <person name="Kalinowski J."/>
            <person name="Ruckert C."/>
        </authorList>
    </citation>
    <scope>NUCLEOTIDE SEQUENCE</scope>
    <source>
        <strain evidence="2">KCTC 32296</strain>
    </source>
</reference>
<evidence type="ECO:0000256" key="1">
    <source>
        <dbReference type="SAM" id="MobiDB-lite"/>
    </source>
</evidence>
<reference evidence="2" key="2">
    <citation type="submission" date="2020-09" db="EMBL/GenBank/DDBJ databases">
        <authorList>
            <person name="Sun Q."/>
            <person name="Kim S."/>
        </authorList>
    </citation>
    <scope>NUCLEOTIDE SEQUENCE</scope>
    <source>
        <strain evidence="2">KCTC 32296</strain>
    </source>
</reference>
<dbReference type="InterPro" id="IPR019291">
    <property type="entry name" value="Host_attachment_protein"/>
</dbReference>
<dbReference type="RefSeq" id="WP_189488657.1">
    <property type="nucleotide sequence ID" value="NZ_BMZB01000006.1"/>
</dbReference>
<feature type="compositionally biased region" description="Polar residues" evidence="1">
    <location>
        <begin position="34"/>
        <end position="46"/>
    </location>
</feature>
<evidence type="ECO:0008006" key="4">
    <source>
        <dbReference type="Google" id="ProtNLM"/>
    </source>
</evidence>
<dbReference type="Pfam" id="PF10116">
    <property type="entry name" value="Host_attach"/>
    <property type="match status" value="1"/>
</dbReference>
<dbReference type="Proteomes" id="UP000662572">
    <property type="component" value="Unassembled WGS sequence"/>
</dbReference>
<evidence type="ECO:0000313" key="2">
    <source>
        <dbReference type="EMBL" id="GGZ43606.1"/>
    </source>
</evidence>